<evidence type="ECO:0000256" key="14">
    <source>
        <dbReference type="ARBA" id="ARBA00023004"/>
    </source>
</evidence>
<proteinExistence type="predicted"/>
<evidence type="ECO:0000256" key="5">
    <source>
        <dbReference type="ARBA" id="ARBA00017322"/>
    </source>
</evidence>
<keyword evidence="9" id="KW-0808">Transferase</keyword>
<evidence type="ECO:0000256" key="18">
    <source>
        <dbReference type="ARBA" id="ARBA00030800"/>
    </source>
</evidence>
<dbReference type="InterPro" id="IPR036890">
    <property type="entry name" value="HATPase_C_sf"/>
</dbReference>
<evidence type="ECO:0000256" key="2">
    <source>
        <dbReference type="ARBA" id="ARBA00001966"/>
    </source>
</evidence>
<keyword evidence="11" id="KW-0547">Nucleotide-binding</keyword>
<dbReference type="Gene3D" id="3.30.565.10">
    <property type="entry name" value="Histidine kinase-like ATPase, C-terminal domain"/>
    <property type="match status" value="1"/>
</dbReference>
<dbReference type="GO" id="GO:0005524">
    <property type="term" value="F:ATP binding"/>
    <property type="evidence" value="ECO:0007669"/>
    <property type="project" value="UniProtKB-KW"/>
</dbReference>
<evidence type="ECO:0000256" key="13">
    <source>
        <dbReference type="ARBA" id="ARBA00022840"/>
    </source>
</evidence>
<feature type="domain" description="Histidine kinase" evidence="19">
    <location>
        <begin position="152"/>
        <end position="239"/>
    </location>
</feature>
<dbReference type="AlphaFoldDB" id="A0A7W7Y066"/>
<organism evidence="20 21">
    <name type="scientific">Rehaibacterium terrae</name>
    <dbReference type="NCBI Taxonomy" id="1341696"/>
    <lineage>
        <taxon>Bacteria</taxon>
        <taxon>Pseudomonadati</taxon>
        <taxon>Pseudomonadota</taxon>
        <taxon>Gammaproteobacteria</taxon>
        <taxon>Lysobacterales</taxon>
        <taxon>Lysobacteraceae</taxon>
        <taxon>Rehaibacterium</taxon>
    </lineage>
</organism>
<evidence type="ECO:0000256" key="8">
    <source>
        <dbReference type="ARBA" id="ARBA00022553"/>
    </source>
</evidence>
<dbReference type="Pfam" id="PF02518">
    <property type="entry name" value="HATPase_c"/>
    <property type="match status" value="1"/>
</dbReference>
<comment type="catalytic activity">
    <reaction evidence="1">
        <text>ATP + protein L-histidine = ADP + protein N-phospho-L-histidine.</text>
        <dbReference type="EC" id="2.7.13.3"/>
    </reaction>
</comment>
<dbReference type="PANTHER" id="PTHR24421:SF10">
    <property type="entry name" value="NITRATE_NITRITE SENSOR PROTEIN NARQ"/>
    <property type="match status" value="1"/>
</dbReference>
<evidence type="ECO:0000256" key="16">
    <source>
        <dbReference type="ARBA" id="ARBA00023014"/>
    </source>
</evidence>
<evidence type="ECO:0000256" key="9">
    <source>
        <dbReference type="ARBA" id="ARBA00022679"/>
    </source>
</evidence>
<dbReference type="PRINTS" id="PR00344">
    <property type="entry name" value="BCTRLSENSOR"/>
</dbReference>
<gene>
    <name evidence="20" type="ORF">HNQ58_001603</name>
</gene>
<protein>
    <recommendedName>
        <fullName evidence="5">Oxygen sensor histidine kinase NreB</fullName>
        <ecNumber evidence="4">2.7.13.3</ecNumber>
    </recommendedName>
    <alternativeName>
        <fullName evidence="18">Nitrogen regulation protein B</fullName>
    </alternativeName>
</protein>
<accession>A0A7W7Y066</accession>
<keyword evidence="13" id="KW-0067">ATP-binding</keyword>
<dbReference type="InterPro" id="IPR011712">
    <property type="entry name" value="Sig_transdc_His_kin_sub3_dim/P"/>
</dbReference>
<dbReference type="SUPFAM" id="SSF55874">
    <property type="entry name" value="ATPase domain of HSP90 chaperone/DNA topoisomerase II/histidine kinase"/>
    <property type="match status" value="1"/>
</dbReference>
<keyword evidence="7" id="KW-0963">Cytoplasm</keyword>
<dbReference type="GO" id="GO:0046983">
    <property type="term" value="F:protein dimerization activity"/>
    <property type="evidence" value="ECO:0007669"/>
    <property type="project" value="InterPro"/>
</dbReference>
<evidence type="ECO:0000256" key="6">
    <source>
        <dbReference type="ARBA" id="ARBA00022485"/>
    </source>
</evidence>
<dbReference type="PANTHER" id="PTHR24421">
    <property type="entry name" value="NITRATE/NITRITE SENSOR PROTEIN NARX-RELATED"/>
    <property type="match status" value="1"/>
</dbReference>
<evidence type="ECO:0000256" key="7">
    <source>
        <dbReference type="ARBA" id="ARBA00022490"/>
    </source>
</evidence>
<dbReference type="Gene3D" id="1.20.5.1930">
    <property type="match status" value="1"/>
</dbReference>
<comment type="caution">
    <text evidence="20">The sequence shown here is derived from an EMBL/GenBank/DDBJ whole genome shotgun (WGS) entry which is preliminary data.</text>
</comment>
<keyword evidence="21" id="KW-1185">Reference proteome</keyword>
<dbReference type="EC" id="2.7.13.3" evidence="4"/>
<reference evidence="20 21" key="1">
    <citation type="submission" date="2020-08" db="EMBL/GenBank/DDBJ databases">
        <title>Genomic Encyclopedia of Type Strains, Phase IV (KMG-IV): sequencing the most valuable type-strain genomes for metagenomic binning, comparative biology and taxonomic classification.</title>
        <authorList>
            <person name="Goeker M."/>
        </authorList>
    </citation>
    <scope>NUCLEOTIDE SEQUENCE [LARGE SCALE GENOMIC DNA]</scope>
    <source>
        <strain evidence="20 21">DSM 25897</strain>
    </source>
</reference>
<sequence length="246" mass="27543">MREHAPPDLLELQARYRELLERIESSQREFYRLARSVYRVQEDERRRLARELHDGLGQNLTALKHQLALLGPHLDPAGRERLAAAVELCAQTLEDTRQLSRLLRPQVLDDLGLEAALRWLARTLGESGGLAIELEIGVLPALDGDLQTLVFRLAQEALTNIVRHAGARQALLRVVAKGGWLHLTVWDDGRGCDPERVLANPGTGIGGMRERVRLYGGRFELHSRPGEGCRLRARLPLDGDGVGMRE</sequence>
<dbReference type="InterPro" id="IPR005467">
    <property type="entry name" value="His_kinase_dom"/>
</dbReference>
<dbReference type="GO" id="GO:0051539">
    <property type="term" value="F:4 iron, 4 sulfur cluster binding"/>
    <property type="evidence" value="ECO:0007669"/>
    <property type="project" value="UniProtKB-KW"/>
</dbReference>
<keyword evidence="14" id="KW-0408">Iron</keyword>
<comment type="subcellular location">
    <subcellularLocation>
        <location evidence="3">Cytoplasm</location>
    </subcellularLocation>
</comment>
<evidence type="ECO:0000256" key="10">
    <source>
        <dbReference type="ARBA" id="ARBA00022723"/>
    </source>
</evidence>
<dbReference type="PROSITE" id="PS50109">
    <property type="entry name" value="HIS_KIN"/>
    <property type="match status" value="1"/>
</dbReference>
<keyword evidence="10" id="KW-0479">Metal-binding</keyword>
<evidence type="ECO:0000313" key="20">
    <source>
        <dbReference type="EMBL" id="MBB5015699.1"/>
    </source>
</evidence>
<evidence type="ECO:0000259" key="19">
    <source>
        <dbReference type="PROSITE" id="PS50109"/>
    </source>
</evidence>
<dbReference type="GO" id="GO:0005737">
    <property type="term" value="C:cytoplasm"/>
    <property type="evidence" value="ECO:0007669"/>
    <property type="project" value="UniProtKB-SubCell"/>
</dbReference>
<comment type="function">
    <text evidence="17">Member of the two-component regulatory system NreB/NreC involved in the control of dissimilatory nitrate/nitrite reduction in response to oxygen. NreB functions as a direct oxygen sensor histidine kinase which is autophosphorylated, in the absence of oxygen, probably at the conserved histidine residue, and transfers its phosphate group probably to a conserved aspartate residue of NreC. NreB/NreC activates the expression of the nitrate (narGHJI) and nitrite (nir) reductase operons, as well as the putative nitrate transporter gene narT.</text>
</comment>
<dbReference type="Pfam" id="PF07730">
    <property type="entry name" value="HisKA_3"/>
    <property type="match status" value="1"/>
</dbReference>
<evidence type="ECO:0000256" key="12">
    <source>
        <dbReference type="ARBA" id="ARBA00022777"/>
    </source>
</evidence>
<dbReference type="InterPro" id="IPR004358">
    <property type="entry name" value="Sig_transdc_His_kin-like_C"/>
</dbReference>
<evidence type="ECO:0000256" key="4">
    <source>
        <dbReference type="ARBA" id="ARBA00012438"/>
    </source>
</evidence>
<dbReference type="GO" id="GO:0000155">
    <property type="term" value="F:phosphorelay sensor kinase activity"/>
    <property type="evidence" value="ECO:0007669"/>
    <property type="project" value="InterPro"/>
</dbReference>
<dbReference type="SMART" id="SM00387">
    <property type="entry name" value="HATPase_c"/>
    <property type="match status" value="1"/>
</dbReference>
<dbReference type="RefSeq" id="WP_183948372.1">
    <property type="nucleotide sequence ID" value="NZ_JACHHX010000009.1"/>
</dbReference>
<keyword evidence="15" id="KW-0902">Two-component regulatory system</keyword>
<dbReference type="Proteomes" id="UP000519004">
    <property type="component" value="Unassembled WGS sequence"/>
</dbReference>
<evidence type="ECO:0000313" key="21">
    <source>
        <dbReference type="Proteomes" id="UP000519004"/>
    </source>
</evidence>
<keyword evidence="8" id="KW-0597">Phosphoprotein</keyword>
<evidence type="ECO:0000256" key="11">
    <source>
        <dbReference type="ARBA" id="ARBA00022741"/>
    </source>
</evidence>
<dbReference type="InterPro" id="IPR003594">
    <property type="entry name" value="HATPase_dom"/>
</dbReference>
<evidence type="ECO:0000256" key="17">
    <source>
        <dbReference type="ARBA" id="ARBA00024827"/>
    </source>
</evidence>
<dbReference type="InterPro" id="IPR050482">
    <property type="entry name" value="Sensor_HK_TwoCompSys"/>
</dbReference>
<dbReference type="EMBL" id="JACHHX010000009">
    <property type="protein sequence ID" value="MBB5015699.1"/>
    <property type="molecule type" value="Genomic_DNA"/>
</dbReference>
<keyword evidence="6" id="KW-0004">4Fe-4S</keyword>
<keyword evidence="16" id="KW-0411">Iron-sulfur</keyword>
<evidence type="ECO:0000256" key="15">
    <source>
        <dbReference type="ARBA" id="ARBA00023012"/>
    </source>
</evidence>
<dbReference type="GO" id="GO:0016020">
    <property type="term" value="C:membrane"/>
    <property type="evidence" value="ECO:0007669"/>
    <property type="project" value="InterPro"/>
</dbReference>
<name>A0A7W7Y066_9GAMM</name>
<evidence type="ECO:0000256" key="1">
    <source>
        <dbReference type="ARBA" id="ARBA00000085"/>
    </source>
</evidence>
<keyword evidence="12 20" id="KW-0418">Kinase</keyword>
<evidence type="ECO:0000256" key="3">
    <source>
        <dbReference type="ARBA" id="ARBA00004496"/>
    </source>
</evidence>
<dbReference type="CDD" id="cd16917">
    <property type="entry name" value="HATPase_UhpB-NarQ-NarX-like"/>
    <property type="match status" value="1"/>
</dbReference>
<comment type="cofactor">
    <cofactor evidence="2">
        <name>[4Fe-4S] cluster</name>
        <dbReference type="ChEBI" id="CHEBI:49883"/>
    </cofactor>
</comment>
<dbReference type="GO" id="GO:0046872">
    <property type="term" value="F:metal ion binding"/>
    <property type="evidence" value="ECO:0007669"/>
    <property type="project" value="UniProtKB-KW"/>
</dbReference>